<name>A0A8S1L2X7_PARPR</name>
<reference evidence="1" key="1">
    <citation type="submission" date="2021-01" db="EMBL/GenBank/DDBJ databases">
        <authorList>
            <consortium name="Genoscope - CEA"/>
            <person name="William W."/>
        </authorList>
    </citation>
    <scope>NUCLEOTIDE SEQUENCE</scope>
</reference>
<evidence type="ECO:0000313" key="2">
    <source>
        <dbReference type="Proteomes" id="UP000688137"/>
    </source>
</evidence>
<dbReference type="Proteomes" id="UP000688137">
    <property type="component" value="Unassembled WGS sequence"/>
</dbReference>
<gene>
    <name evidence="1" type="ORF">PPRIM_AZ9-3.1.T0310230</name>
</gene>
<dbReference type="AlphaFoldDB" id="A0A8S1L2X7"/>
<evidence type="ECO:0000313" key="1">
    <source>
        <dbReference type="EMBL" id="CAD8061281.1"/>
    </source>
</evidence>
<keyword evidence="2" id="KW-1185">Reference proteome</keyword>
<dbReference type="EMBL" id="CAJJDM010000030">
    <property type="protein sequence ID" value="CAD8061281.1"/>
    <property type="molecule type" value="Genomic_DNA"/>
</dbReference>
<sequence length="157" mass="18597">MIKRTFFGLQLRDKQKFTYKEENGLLCYTFTQIVLVGKGEAKIYGLSNNKKILIASLNGKQNQCKTKFIMDENNFTHLICIGDEQISVNVLGYQLNKQVQEQQENNQQENLVFKDEFRALQPVEERELDSDEFETLSKKEQKEYKKIQKQKKKYEKQ</sequence>
<accession>A0A8S1L2X7</accession>
<protein>
    <submittedName>
        <fullName evidence="1">Uncharacterized protein</fullName>
    </submittedName>
</protein>
<proteinExistence type="predicted"/>
<organism evidence="1 2">
    <name type="scientific">Paramecium primaurelia</name>
    <dbReference type="NCBI Taxonomy" id="5886"/>
    <lineage>
        <taxon>Eukaryota</taxon>
        <taxon>Sar</taxon>
        <taxon>Alveolata</taxon>
        <taxon>Ciliophora</taxon>
        <taxon>Intramacronucleata</taxon>
        <taxon>Oligohymenophorea</taxon>
        <taxon>Peniculida</taxon>
        <taxon>Parameciidae</taxon>
        <taxon>Paramecium</taxon>
    </lineage>
</organism>
<comment type="caution">
    <text evidence="1">The sequence shown here is derived from an EMBL/GenBank/DDBJ whole genome shotgun (WGS) entry which is preliminary data.</text>
</comment>
<dbReference type="OMA" id="DKQKFTY"/>